<feature type="domain" description="NADP-dependent oxidoreductase" evidence="1">
    <location>
        <begin position="12"/>
        <end position="279"/>
    </location>
</feature>
<accession>A0A7I8DY60</accession>
<dbReference type="EMBL" id="AP024085">
    <property type="protein sequence ID" value="BCL57579.1"/>
    <property type="molecule type" value="Genomic_DNA"/>
</dbReference>
<evidence type="ECO:0000313" key="3">
    <source>
        <dbReference type="Proteomes" id="UP000593842"/>
    </source>
</evidence>
<dbReference type="InterPro" id="IPR036812">
    <property type="entry name" value="NAD(P)_OxRdtase_dom_sf"/>
</dbReference>
<dbReference type="GeneID" id="70579729"/>
<organism evidence="2 3">
    <name type="scientific">Faecalibacillus intestinalis</name>
    <dbReference type="NCBI Taxonomy" id="1982626"/>
    <lineage>
        <taxon>Bacteria</taxon>
        <taxon>Bacillati</taxon>
        <taxon>Bacillota</taxon>
        <taxon>Erysipelotrichia</taxon>
        <taxon>Erysipelotrichales</taxon>
        <taxon>Coprobacillaceae</taxon>
        <taxon>Faecalibacillus</taxon>
    </lineage>
</organism>
<dbReference type="PANTHER" id="PTHR43312">
    <property type="entry name" value="D-THREO-ALDOSE 1-DEHYDROGENASE"/>
    <property type="match status" value="1"/>
</dbReference>
<dbReference type="Pfam" id="PF00248">
    <property type="entry name" value="Aldo_ket_red"/>
    <property type="match status" value="1"/>
</dbReference>
<dbReference type="CDD" id="cd19096">
    <property type="entry name" value="AKR_Fe-S_oxidoreductase"/>
    <property type="match status" value="1"/>
</dbReference>
<evidence type="ECO:0000259" key="1">
    <source>
        <dbReference type="Pfam" id="PF00248"/>
    </source>
</evidence>
<dbReference type="AlphaFoldDB" id="A0A7I8DY60"/>
<sequence>MNTYFNEIKKNLGFGCMRFPMKDDEIDYELTSKMVDYFIQQGFNYFDTAHGYLGGKSEIALKECLTSRYPRNQYILTNKLSTHHFNKQEEIFPLFESQLEACGVDYFDFYLMYAQSDEIYAKYKKLHAYDEASKLKEEGKIKHFEISFHDNADVLDMILTENPDIEVVQIQFNYVDYEDPAIQSKACYEVCRKHNKSVIVMEPVKGSNLVNLPKEAKAVYDKLGTMSYASYALRFAVGFDGMMMVLSGMSDMNQMKDNLSFMKDFQPLSLKEQEAVKQVTEISLYALRSDFILNFCVL</sequence>
<proteinExistence type="predicted"/>
<dbReference type="KEGG" id="fit:Fi14EGH31_12910"/>
<dbReference type="Gene3D" id="3.20.20.100">
    <property type="entry name" value="NADP-dependent oxidoreductase domain"/>
    <property type="match status" value="1"/>
</dbReference>
<protein>
    <recommendedName>
        <fullName evidence="1">NADP-dependent oxidoreductase domain-containing protein</fullName>
    </recommendedName>
</protein>
<dbReference type="InterPro" id="IPR023210">
    <property type="entry name" value="NADP_OxRdtase_dom"/>
</dbReference>
<gene>
    <name evidence="2" type="ORF">Fi14EGH31_12910</name>
</gene>
<dbReference type="SUPFAM" id="SSF51430">
    <property type="entry name" value="NAD(P)-linked oxidoreductase"/>
    <property type="match status" value="1"/>
</dbReference>
<evidence type="ECO:0000313" key="2">
    <source>
        <dbReference type="EMBL" id="BCL57579.1"/>
    </source>
</evidence>
<dbReference type="RefSeq" id="WP_234697837.1">
    <property type="nucleotide sequence ID" value="NZ_AP024085.1"/>
</dbReference>
<dbReference type="InterPro" id="IPR053135">
    <property type="entry name" value="AKR2_Oxidoreductase"/>
</dbReference>
<reference evidence="3" key="1">
    <citation type="submission" date="2020-09" db="EMBL/GenBank/DDBJ databases">
        <title>Complete genome sequencing of Faecalibacillus intestinalis strain 14EGH31.</title>
        <authorList>
            <person name="Sakamoto M."/>
            <person name="Murakami T."/>
            <person name="Mori H."/>
        </authorList>
    </citation>
    <scope>NUCLEOTIDE SEQUENCE [LARGE SCALE GENOMIC DNA]</scope>
    <source>
        <strain evidence="3">14EGH31</strain>
    </source>
</reference>
<name>A0A7I8DY60_9FIRM</name>
<dbReference type="PANTHER" id="PTHR43312:SF2">
    <property type="entry name" value="OXIDOREDUCTASE"/>
    <property type="match status" value="1"/>
</dbReference>
<dbReference type="Proteomes" id="UP000593842">
    <property type="component" value="Chromosome"/>
</dbReference>